<organism evidence="2 3">
    <name type="scientific">Agrocybe chaxingu</name>
    <dbReference type="NCBI Taxonomy" id="84603"/>
    <lineage>
        <taxon>Eukaryota</taxon>
        <taxon>Fungi</taxon>
        <taxon>Dikarya</taxon>
        <taxon>Basidiomycota</taxon>
        <taxon>Agaricomycotina</taxon>
        <taxon>Agaricomycetes</taxon>
        <taxon>Agaricomycetidae</taxon>
        <taxon>Agaricales</taxon>
        <taxon>Agaricineae</taxon>
        <taxon>Strophariaceae</taxon>
        <taxon>Agrocybe</taxon>
    </lineage>
</organism>
<keyword evidence="3" id="KW-1185">Reference proteome</keyword>
<dbReference type="OrthoDB" id="3259617at2759"/>
<evidence type="ECO:0000256" key="1">
    <source>
        <dbReference type="SAM" id="MobiDB-lite"/>
    </source>
</evidence>
<evidence type="ECO:0000313" key="2">
    <source>
        <dbReference type="EMBL" id="KAJ3506915.1"/>
    </source>
</evidence>
<feature type="compositionally biased region" description="Polar residues" evidence="1">
    <location>
        <begin position="1143"/>
        <end position="1186"/>
    </location>
</feature>
<feature type="compositionally biased region" description="Acidic residues" evidence="1">
    <location>
        <begin position="1262"/>
        <end position="1273"/>
    </location>
</feature>
<evidence type="ECO:0008006" key="4">
    <source>
        <dbReference type="Google" id="ProtNLM"/>
    </source>
</evidence>
<protein>
    <recommendedName>
        <fullName evidence="4">Telomere-associated protein Rif1 N-terminal domain-containing protein</fullName>
    </recommendedName>
</protein>
<dbReference type="InterPro" id="IPR016024">
    <property type="entry name" value="ARM-type_fold"/>
</dbReference>
<gene>
    <name evidence="2" type="ORF">NLJ89_g6595</name>
</gene>
<proteinExistence type="predicted"/>
<dbReference type="EMBL" id="JANKHO010000713">
    <property type="protein sequence ID" value="KAJ3506915.1"/>
    <property type="molecule type" value="Genomic_DNA"/>
</dbReference>
<name>A0A9W8K591_9AGAR</name>
<dbReference type="SUPFAM" id="SSF48371">
    <property type="entry name" value="ARM repeat"/>
    <property type="match status" value="1"/>
</dbReference>
<accession>A0A9W8K591</accession>
<comment type="caution">
    <text evidence="2">The sequence shown here is derived from an EMBL/GenBank/DDBJ whole genome shotgun (WGS) entry which is preliminary data.</text>
</comment>
<feature type="compositionally biased region" description="Basic and acidic residues" evidence="1">
    <location>
        <begin position="1203"/>
        <end position="1213"/>
    </location>
</feature>
<sequence length="1394" mass="155404">MVHGPPVLKESHKANSLESINVAQTLGDNLKRSKRPLVRPCVHKISTSHGLASMDRSSKSLETPSKLHTVSDYFASPLKALSESINDPGELCISVHDLIEAYNVLSNRIRSQANAIFSTTESHACLSAFAERTSDIVDCLTRDLRRVLPSPFETQSFGGGSFKNWYYPDITFSEEDLELASDNATLCYYALRFVSNIFTFTPLYNTFTHDQLCSVLQDALMLCTPTLRPVLNLQKSRALVLWVLKVQQLPASVLLSAEDMIVSAMKSSLLEEIGGPTGRKDTFMAIHFILEKHPRFIRPFLELLPIVLDHLNFGDLDIQMHAAYALSGFAVAKLDASASAKFPLTQVAEIVQDYIDVQTARNKPRAETRLPAMFKAALEGDQHWQASGVSFTLTVASVVLVLLDHNFFSKPRSLKLIFALFSQIAVHRRSNIQNTHPEVWRIMIWAFSRFPRDVDGRKSVDDLSTLEETRDRCYRVVVQELRHGLGIDLVSTLLRGSSTLDSHRRADDVGKAVSTLVDMAESKYASCREDGRALLRRLLSGIGTPTSTPSASPVDRGASFCRQLVDGSLLQQPARNISVPSTVIPVESVRPLAEAEVVQHWDALSKVWISLVQRFLTDSSASLPSDFTDSWQALLLAQSHLSQGHQHLTTSSAFAAKVASIITTFSITLDEPEAQARYLAFVNKLWSVLKNVFAPSWLSSPAEIILASLLKKQFTLSHDQVRTAWSQLCADLISVGMPSLLHVLHVRSESQEGAEVTRQLWTVLARDRLAADGEDWLELLHLLPMPFGTWIMDDDEFELWDDLFVKALDIGSSCLKSEEIVISRLVKSLEDSSKLQSLGLCHKAIISLVSHSAAVPCRTIIPKLLPMLDAVFYACYKTMHDEKKVAFDTLRIVGEVLSSTLDSDVVDVISALQEGLCRWLADEDATLDDEEHQEVLETLYGKPLEKLYCLPPSLTVLETLAKFLHSVFVRIRGDGPVLFQRFWRSTYHKRPDISPKDYPVLIQSCLKAWSDFCGDSLAHGVSFDSASQSLKSYTIPDSQDSPSKGPPGDDAFFDEGTGLDLERDLQRAATLDRGGRSGSGETITPRGRKRSLSPNHEDRYPLLESPFAPLPLPHAGIDDLPRTPKRRRTGPWVAFQFPGVTRRQISAHDSSIPPTKSRQQESVSEPVTRASSMAQLNPISASQPSQPRRPHLDEETPSWVGSEARRLRDGVDSEDREEGQSLRIVRNAPMASSDDYDMWEQGISAQDLHELQQNPDSRFSEEDKDAAEDDERDEILTSPMQDDISPSAGDYPSRSRRRYRSQTAPELSMGPESHSLLAGVQPLRRNQTSPLEHRRTTSAQLDALQHAYAIITDTGVSQVDVQDIMQARRLANQINQLLDEQMCRKFGANHEGRF</sequence>
<reference evidence="2" key="1">
    <citation type="submission" date="2022-07" db="EMBL/GenBank/DDBJ databases">
        <title>Genome Sequence of Agrocybe chaxingu.</title>
        <authorList>
            <person name="Buettner E."/>
        </authorList>
    </citation>
    <scope>NUCLEOTIDE SEQUENCE</scope>
    <source>
        <strain evidence="2">MP-N11</strain>
    </source>
</reference>
<dbReference type="Proteomes" id="UP001148786">
    <property type="component" value="Unassembled WGS sequence"/>
</dbReference>
<feature type="region of interest" description="Disordered" evidence="1">
    <location>
        <begin position="1032"/>
        <end position="1056"/>
    </location>
</feature>
<evidence type="ECO:0000313" key="3">
    <source>
        <dbReference type="Proteomes" id="UP001148786"/>
    </source>
</evidence>
<feature type="region of interest" description="Disordered" evidence="1">
    <location>
        <begin position="1251"/>
        <end position="1319"/>
    </location>
</feature>
<feature type="compositionally biased region" description="Polar residues" evidence="1">
    <location>
        <begin position="1032"/>
        <end position="1042"/>
    </location>
</feature>
<feature type="region of interest" description="Disordered" evidence="1">
    <location>
        <begin position="1068"/>
        <end position="1229"/>
    </location>
</feature>